<dbReference type="GeneID" id="81120950"/>
<evidence type="ECO:0000256" key="2">
    <source>
        <dbReference type="ARBA" id="ARBA00023186"/>
    </source>
</evidence>
<sequence>MSDEADAGHDEPEPDAPTADEEPDGADGPAESVEETPLADEAAAYDDDLAERVAALEREAADAADRVEELESSLRRTKADFQNYKKRAKKRQEQEKARATEDLVSRLTEVRDNLVRALDQEEDVDIRPGVESTLETFDRILGDENVAVISPDPGEDVDPERHEVMMRVDSDQPAGTVADVYKDGYEMADKVIEAAQVTVSDEE</sequence>
<dbReference type="EMBL" id="JBHSZG010000001">
    <property type="protein sequence ID" value="MFC7137114.1"/>
    <property type="molecule type" value="Genomic_DNA"/>
</dbReference>
<dbReference type="Pfam" id="PF01025">
    <property type="entry name" value="GrpE"/>
    <property type="match status" value="1"/>
</dbReference>
<feature type="region of interest" description="Disordered" evidence="6">
    <location>
        <begin position="1"/>
        <end position="44"/>
    </location>
</feature>
<dbReference type="SUPFAM" id="SSF58014">
    <property type="entry name" value="Coiled-coil domain of nucleotide exchange factor GrpE"/>
    <property type="match status" value="1"/>
</dbReference>
<dbReference type="Proteomes" id="UP001596368">
    <property type="component" value="Unassembled WGS sequence"/>
</dbReference>
<keyword evidence="3" id="KW-0963">Cytoplasm</keyword>
<dbReference type="InterPro" id="IPR013805">
    <property type="entry name" value="GrpE_CC"/>
</dbReference>
<keyword evidence="2 3" id="KW-0143">Chaperone</keyword>
<dbReference type="SUPFAM" id="SSF51064">
    <property type="entry name" value="Head domain of nucleotide exchange factor GrpE"/>
    <property type="match status" value="1"/>
</dbReference>
<dbReference type="GO" id="GO:0005737">
    <property type="term" value="C:cytoplasm"/>
    <property type="evidence" value="ECO:0007669"/>
    <property type="project" value="UniProtKB-SubCell"/>
</dbReference>
<keyword evidence="3" id="KW-0346">Stress response</keyword>
<dbReference type="CDD" id="cd00446">
    <property type="entry name" value="GrpE"/>
    <property type="match status" value="1"/>
</dbReference>
<feature type="compositionally biased region" description="Basic and acidic residues" evidence="6">
    <location>
        <begin position="1"/>
        <end position="11"/>
    </location>
</feature>
<evidence type="ECO:0000256" key="1">
    <source>
        <dbReference type="ARBA" id="ARBA00009054"/>
    </source>
</evidence>
<evidence type="ECO:0000256" key="3">
    <source>
        <dbReference type="HAMAP-Rule" id="MF_01151"/>
    </source>
</evidence>
<gene>
    <name evidence="3" type="primary">grpE</name>
    <name evidence="7" type="ORF">ACFQRB_12935</name>
</gene>
<dbReference type="Gene3D" id="2.30.22.10">
    <property type="entry name" value="Head domain of nucleotide exchange factor GrpE"/>
    <property type="match status" value="1"/>
</dbReference>
<evidence type="ECO:0000256" key="4">
    <source>
        <dbReference type="RuleBase" id="RU004478"/>
    </source>
</evidence>
<keyword evidence="8" id="KW-1185">Reference proteome</keyword>
<comment type="function">
    <text evidence="3">Participates actively in the response to hyperosmotic and heat shock by preventing the aggregation of stress-denatured proteins, in association with DnaK and GrpE. It is the nucleotide exchange factor for DnaK and may function as a thermosensor. Unfolded proteins bind initially to DnaJ; upon interaction with the DnaJ-bound protein, DnaK hydrolyzes its bound ATP, resulting in the formation of a stable complex. GrpE releases ADP from DnaK; ATP binding to DnaK triggers the release of the substrate protein, thus completing the reaction cycle. Several rounds of ATP-dependent interactions between DnaJ, DnaK and GrpE are required for fully efficient folding.</text>
</comment>
<comment type="subcellular location">
    <subcellularLocation>
        <location evidence="3">Cytoplasm</location>
    </subcellularLocation>
</comment>
<reference evidence="7 8" key="1">
    <citation type="journal article" date="2019" name="Int. J. Syst. Evol. Microbiol.">
        <title>The Global Catalogue of Microorganisms (GCM) 10K type strain sequencing project: providing services to taxonomists for standard genome sequencing and annotation.</title>
        <authorList>
            <consortium name="The Broad Institute Genomics Platform"/>
            <consortium name="The Broad Institute Genome Sequencing Center for Infectious Disease"/>
            <person name="Wu L."/>
            <person name="Ma J."/>
        </authorList>
    </citation>
    <scope>NUCLEOTIDE SEQUENCE [LARGE SCALE GENOMIC DNA]</scope>
    <source>
        <strain evidence="7 8">DT92</strain>
    </source>
</reference>
<dbReference type="InterPro" id="IPR000740">
    <property type="entry name" value="GrpE"/>
</dbReference>
<comment type="subunit">
    <text evidence="3">Homodimer.</text>
</comment>
<comment type="similarity">
    <text evidence="1 3 4">Belongs to the GrpE family.</text>
</comment>
<dbReference type="AlphaFoldDB" id="A0ABD5XPU1"/>
<evidence type="ECO:0000313" key="8">
    <source>
        <dbReference type="Proteomes" id="UP001596368"/>
    </source>
</evidence>
<protein>
    <recommendedName>
        <fullName evidence="3">Protein GrpE</fullName>
    </recommendedName>
    <alternativeName>
        <fullName evidence="3">HSP-70 cofactor</fullName>
    </alternativeName>
</protein>
<organism evidence="7 8">
    <name type="scientific">Halobaculum litoreum</name>
    <dbReference type="NCBI Taxonomy" id="3031998"/>
    <lineage>
        <taxon>Archaea</taxon>
        <taxon>Methanobacteriati</taxon>
        <taxon>Methanobacteriota</taxon>
        <taxon>Stenosarchaea group</taxon>
        <taxon>Halobacteria</taxon>
        <taxon>Halobacteriales</taxon>
        <taxon>Haloferacaceae</taxon>
        <taxon>Halobaculum</taxon>
    </lineage>
</organism>
<evidence type="ECO:0000313" key="7">
    <source>
        <dbReference type="EMBL" id="MFC7137114.1"/>
    </source>
</evidence>
<accession>A0ABD5XPU1</accession>
<dbReference type="PRINTS" id="PR00773">
    <property type="entry name" value="GRPEPROTEIN"/>
</dbReference>
<feature type="coiled-coil region" evidence="5">
    <location>
        <begin position="46"/>
        <end position="94"/>
    </location>
</feature>
<dbReference type="InterPro" id="IPR009012">
    <property type="entry name" value="GrpE_head"/>
</dbReference>
<dbReference type="Gene3D" id="3.90.20.20">
    <property type="match status" value="1"/>
</dbReference>
<name>A0ABD5XPU1_9EURY</name>
<evidence type="ECO:0000256" key="5">
    <source>
        <dbReference type="SAM" id="Coils"/>
    </source>
</evidence>
<feature type="compositionally biased region" description="Acidic residues" evidence="6">
    <location>
        <begin position="12"/>
        <end position="25"/>
    </location>
</feature>
<evidence type="ECO:0000256" key="6">
    <source>
        <dbReference type="SAM" id="MobiDB-lite"/>
    </source>
</evidence>
<keyword evidence="5" id="KW-0175">Coiled coil</keyword>
<dbReference type="HAMAP" id="MF_01151">
    <property type="entry name" value="GrpE"/>
    <property type="match status" value="1"/>
</dbReference>
<comment type="caution">
    <text evidence="7">The sequence shown here is derived from an EMBL/GenBank/DDBJ whole genome shotgun (WGS) entry which is preliminary data.</text>
</comment>
<dbReference type="PANTHER" id="PTHR21237:SF23">
    <property type="entry name" value="GRPE PROTEIN HOMOLOG, MITOCHONDRIAL"/>
    <property type="match status" value="1"/>
</dbReference>
<feature type="compositionally biased region" description="Acidic residues" evidence="6">
    <location>
        <begin position="32"/>
        <end position="44"/>
    </location>
</feature>
<proteinExistence type="inferred from homology"/>
<dbReference type="PANTHER" id="PTHR21237">
    <property type="entry name" value="GRPE PROTEIN"/>
    <property type="match status" value="1"/>
</dbReference>
<dbReference type="RefSeq" id="WP_284013779.1">
    <property type="nucleotide sequence ID" value="NZ_CP126156.1"/>
</dbReference>